<protein>
    <submittedName>
        <fullName evidence="1">GTP-binding protein EngB</fullName>
    </submittedName>
</protein>
<evidence type="ECO:0000313" key="1">
    <source>
        <dbReference type="EMBL" id="MPN11124.1"/>
    </source>
</evidence>
<sequence length="77" mass="8909">METDLKLIEFLKNINKKYLIILTKCDKLSANAVQDRKMQVEHIVSLCNNCVEVLPYSSITNFKRTELIGIIKKHTSQ</sequence>
<proteinExistence type="predicted"/>
<comment type="caution">
    <text evidence="1">The sequence shown here is derived from an EMBL/GenBank/DDBJ whole genome shotgun (WGS) entry which is preliminary data.</text>
</comment>
<dbReference type="Gene3D" id="3.40.50.300">
    <property type="entry name" value="P-loop containing nucleotide triphosphate hydrolases"/>
    <property type="match status" value="1"/>
</dbReference>
<gene>
    <name evidence="1" type="primary">engB_34</name>
    <name evidence="1" type="ORF">SDC9_158425</name>
</gene>
<dbReference type="AlphaFoldDB" id="A0A645FF47"/>
<dbReference type="SUPFAM" id="SSF52540">
    <property type="entry name" value="P-loop containing nucleoside triphosphate hydrolases"/>
    <property type="match status" value="1"/>
</dbReference>
<organism evidence="1">
    <name type="scientific">bioreactor metagenome</name>
    <dbReference type="NCBI Taxonomy" id="1076179"/>
    <lineage>
        <taxon>unclassified sequences</taxon>
        <taxon>metagenomes</taxon>
        <taxon>ecological metagenomes</taxon>
    </lineage>
</organism>
<dbReference type="EMBL" id="VSSQ01057318">
    <property type="protein sequence ID" value="MPN11124.1"/>
    <property type="molecule type" value="Genomic_DNA"/>
</dbReference>
<dbReference type="InterPro" id="IPR027417">
    <property type="entry name" value="P-loop_NTPase"/>
</dbReference>
<reference evidence="1" key="1">
    <citation type="submission" date="2019-08" db="EMBL/GenBank/DDBJ databases">
        <authorList>
            <person name="Kucharzyk K."/>
            <person name="Murdoch R.W."/>
            <person name="Higgins S."/>
            <person name="Loffler F."/>
        </authorList>
    </citation>
    <scope>NUCLEOTIDE SEQUENCE</scope>
</reference>
<name>A0A645FF47_9ZZZZ</name>
<accession>A0A645FF47</accession>